<dbReference type="PANTHER" id="PTHR30160">
    <property type="entry name" value="TETRAACYLDISACCHARIDE 4'-KINASE-RELATED"/>
    <property type="match status" value="1"/>
</dbReference>
<name>A0AAN0REN1_9PROT</name>
<accession>A0AAN0REN1</accession>
<gene>
    <name evidence="4" type="ORF">GbCGDNIH3_1646</name>
</gene>
<evidence type="ECO:0000313" key="5">
    <source>
        <dbReference type="Proteomes" id="UP000019438"/>
    </source>
</evidence>
<dbReference type="InterPro" id="IPR051199">
    <property type="entry name" value="LPS_LOS_Heptosyltrfase"/>
</dbReference>
<dbReference type="Proteomes" id="UP000019438">
    <property type="component" value="Chromosome"/>
</dbReference>
<dbReference type="EMBL" id="CP003181">
    <property type="protein sequence ID" value="AHJ63542.1"/>
    <property type="molecule type" value="Genomic_DNA"/>
</dbReference>
<feature type="domain" description="Autotransproter heptosyltransferase TibC/BAHTCr-like N-terminal" evidence="3">
    <location>
        <begin position="37"/>
        <end position="97"/>
    </location>
</feature>
<keyword evidence="1 4" id="KW-0328">Glycosyltransferase</keyword>
<dbReference type="SUPFAM" id="SSF53756">
    <property type="entry name" value="UDP-Glycosyltransferase/glycogen phosphorylase"/>
    <property type="match status" value="1"/>
</dbReference>
<dbReference type="InterPro" id="IPR030929">
    <property type="entry name" value="Aah/TibC-like"/>
</dbReference>
<keyword evidence="2 4" id="KW-0808">Transferase</keyword>
<dbReference type="Gene3D" id="3.40.50.2000">
    <property type="entry name" value="Glycogen Phosphorylase B"/>
    <property type="match status" value="1"/>
</dbReference>
<dbReference type="Pfam" id="PF21129">
    <property type="entry name" value="TibC_1st"/>
    <property type="match status" value="1"/>
</dbReference>
<proteinExistence type="predicted"/>
<dbReference type="KEGG" id="gbc:GbCGDNIH3_1646"/>
<organism evidence="4 5">
    <name type="scientific">Granulibacter bethesdensis</name>
    <dbReference type="NCBI Taxonomy" id="364410"/>
    <lineage>
        <taxon>Bacteria</taxon>
        <taxon>Pseudomonadati</taxon>
        <taxon>Pseudomonadota</taxon>
        <taxon>Alphaproteobacteria</taxon>
        <taxon>Acetobacterales</taxon>
        <taxon>Acetobacteraceae</taxon>
        <taxon>Granulibacter</taxon>
    </lineage>
</organism>
<dbReference type="EC" id="2.4.1.-" evidence="4"/>
<evidence type="ECO:0000256" key="1">
    <source>
        <dbReference type="ARBA" id="ARBA00022676"/>
    </source>
</evidence>
<evidence type="ECO:0000256" key="2">
    <source>
        <dbReference type="ARBA" id="ARBA00022679"/>
    </source>
</evidence>
<dbReference type="GO" id="GO:0008713">
    <property type="term" value="F:ADP-heptose-lipopolysaccharide heptosyltransferase activity"/>
    <property type="evidence" value="ECO:0007669"/>
    <property type="project" value="TreeGrafter"/>
</dbReference>
<dbReference type="InterPro" id="IPR049327">
    <property type="entry name" value="TibC/BAHTCr-like_N"/>
</dbReference>
<evidence type="ECO:0000313" key="4">
    <source>
        <dbReference type="EMBL" id="AHJ63542.1"/>
    </source>
</evidence>
<dbReference type="NCBIfam" id="TIGR04414">
    <property type="entry name" value="hepto_Aah_TibC"/>
    <property type="match status" value="1"/>
</dbReference>
<protein>
    <submittedName>
        <fullName evidence="4">Glycosyltransferase</fullName>
        <ecNumber evidence="4">2.4.1.-</ecNumber>
    </submittedName>
</protein>
<dbReference type="GO" id="GO:0009244">
    <property type="term" value="P:lipopolysaccharide core region biosynthetic process"/>
    <property type="evidence" value="ECO:0007669"/>
    <property type="project" value="TreeGrafter"/>
</dbReference>
<dbReference type="GO" id="GO:0005829">
    <property type="term" value="C:cytosol"/>
    <property type="evidence" value="ECO:0007669"/>
    <property type="project" value="TreeGrafter"/>
</dbReference>
<evidence type="ECO:0000259" key="3">
    <source>
        <dbReference type="Pfam" id="PF21129"/>
    </source>
</evidence>
<dbReference type="AlphaFoldDB" id="A0AAN0REN1"/>
<reference evidence="5" key="1">
    <citation type="submission" date="2012-06" db="EMBL/GenBank/DDBJ databases">
        <title>Genome analysis of multiple Granulibacter bethesdensis isolates demonstrates substantial genome diversity.</title>
        <authorList>
            <person name="Greenberg D.E."/>
            <person name="Porcella S.F."/>
            <person name="Zarember K."/>
            <person name="Zelazny A.M."/>
            <person name="Bruno D."/>
            <person name="Martens C."/>
            <person name="Barbian K.D."/>
            <person name="Jaske E."/>
            <person name="Holland S.M."/>
        </authorList>
    </citation>
    <scope>NUCLEOTIDE SEQUENCE [LARGE SCALE GENOMIC DNA]</scope>
    <source>
        <strain evidence="5">CGDNIH3</strain>
    </source>
</reference>
<sequence length="427" mass="48730">MKISANKGFPVLVADSACLHGGAYLPAPSVPTQEGVEDIRFDFNDGARVHFPEREDGVWRVTLRDKASGVILYHGDLKNGRLQSAKRYFLRYEIRVFFVSDDGSIRDVFHHQFDPADKIILIQIPVGTLGDAIGWFSYVPRFQEKTGARTICVVADKFIALFKDQYPNIEFTTKEVLAKSDLQEQAYATYRIGLFFTDTENNWQPSDFRHVGLHKTAAYILGVDPGEVRPAIAVRDDSRPIEERYVCIAAQASSQCKYWNNPDGWREVIKFLKDQGLRVICIDQKSVHGKNWVWNHLPHGCEDQTGNRPLEERVRWLTHAEFFIGTSSGLSWLAWAVGIDVVLISGFTHPTNEFYTPYRVINWNACNSCWNDPRIMFDHNNIFWCPRHENTDRQFECSRLITPEAVISTIKTIPSMAALNSDGARPQ</sequence>
<dbReference type="InterPro" id="IPR002201">
    <property type="entry name" value="Glyco_trans_9"/>
</dbReference>
<dbReference type="Pfam" id="PF01075">
    <property type="entry name" value="Glyco_transf_9"/>
    <property type="match status" value="1"/>
</dbReference>